<reference evidence="3" key="2">
    <citation type="submission" date="2020-09" db="EMBL/GenBank/DDBJ databases">
        <authorList>
            <person name="Sun Q."/>
            <person name="Zhou Y."/>
        </authorList>
    </citation>
    <scope>NUCLEOTIDE SEQUENCE</scope>
    <source>
        <strain evidence="3">CGMCC 1.15725</strain>
    </source>
</reference>
<evidence type="ECO:0000259" key="2">
    <source>
        <dbReference type="SMART" id="SM00822"/>
    </source>
</evidence>
<keyword evidence="4" id="KW-1185">Reference proteome</keyword>
<dbReference type="AlphaFoldDB" id="A0A8J3E3U6"/>
<dbReference type="InterPro" id="IPR020904">
    <property type="entry name" value="Sc_DH/Rdtase_CS"/>
</dbReference>
<dbReference type="NCBIfam" id="NF005559">
    <property type="entry name" value="PRK07231.1"/>
    <property type="match status" value="1"/>
</dbReference>
<dbReference type="PRINTS" id="PR00080">
    <property type="entry name" value="SDRFAMILY"/>
</dbReference>
<accession>A0A8J3E3U6</accession>
<comment type="caution">
    <text evidence="3">The sequence shown here is derived from an EMBL/GenBank/DDBJ whole genome shotgun (WGS) entry which is preliminary data.</text>
</comment>
<dbReference type="PROSITE" id="PS00061">
    <property type="entry name" value="ADH_SHORT"/>
    <property type="match status" value="1"/>
</dbReference>
<dbReference type="InterPro" id="IPR002347">
    <property type="entry name" value="SDR_fam"/>
</dbReference>
<dbReference type="SUPFAM" id="SSF51735">
    <property type="entry name" value="NAD(P)-binding Rossmann-fold domains"/>
    <property type="match status" value="1"/>
</dbReference>
<dbReference type="Pfam" id="PF13561">
    <property type="entry name" value="adh_short_C2"/>
    <property type="match status" value="1"/>
</dbReference>
<evidence type="ECO:0000313" key="4">
    <source>
        <dbReference type="Proteomes" id="UP000646365"/>
    </source>
</evidence>
<dbReference type="CDD" id="cd05233">
    <property type="entry name" value="SDR_c"/>
    <property type="match status" value="1"/>
</dbReference>
<evidence type="ECO:0000256" key="1">
    <source>
        <dbReference type="ARBA" id="ARBA00006484"/>
    </source>
</evidence>
<proteinExistence type="inferred from homology"/>
<dbReference type="PRINTS" id="PR00081">
    <property type="entry name" value="GDHRDH"/>
</dbReference>
<dbReference type="RefSeq" id="WP_189046320.1">
    <property type="nucleotide sequence ID" value="NZ_BMJQ01000006.1"/>
</dbReference>
<dbReference type="PANTHER" id="PTHR42760">
    <property type="entry name" value="SHORT-CHAIN DEHYDROGENASES/REDUCTASES FAMILY MEMBER"/>
    <property type="match status" value="1"/>
</dbReference>
<evidence type="ECO:0000313" key="3">
    <source>
        <dbReference type="EMBL" id="GGF18886.1"/>
    </source>
</evidence>
<sequence length="244" mass="24826">MRLDGKVAVITGGASGIGAAIVRRFAAEGARVTIADLKSPLDPLPGLFHETDVGDEASIHRLVDATVTLHGRLDLVVNSAGIGQSRSFLDTPASLFDRILAINLRGTFLMGQAAARAMIAAGRGGAILNIASVSGLRGNVGRAAYGASKGGIVALTEVMAVELAHHGIRVNALAPGPIETPLSATMHTGAERAGWTERTPLGRYGTTDEVAAAATYLAGDEAGFVTGHVLVIDGGFMAGGLLPS</sequence>
<dbReference type="SMART" id="SM00822">
    <property type="entry name" value="PKS_KR"/>
    <property type="match status" value="1"/>
</dbReference>
<dbReference type="Gene3D" id="3.40.50.720">
    <property type="entry name" value="NAD(P)-binding Rossmann-like Domain"/>
    <property type="match status" value="1"/>
</dbReference>
<gene>
    <name evidence="3" type="primary">fabG2</name>
    <name evidence="3" type="ORF">GCM10011611_25940</name>
</gene>
<comment type="similarity">
    <text evidence="1">Belongs to the short-chain dehydrogenases/reductases (SDR) family.</text>
</comment>
<dbReference type="GO" id="GO:0016616">
    <property type="term" value="F:oxidoreductase activity, acting on the CH-OH group of donors, NAD or NADP as acceptor"/>
    <property type="evidence" value="ECO:0007669"/>
    <property type="project" value="TreeGrafter"/>
</dbReference>
<dbReference type="InterPro" id="IPR036291">
    <property type="entry name" value="NAD(P)-bd_dom_sf"/>
</dbReference>
<dbReference type="Proteomes" id="UP000646365">
    <property type="component" value="Unassembled WGS sequence"/>
</dbReference>
<protein>
    <submittedName>
        <fullName evidence="3">3-oxoacyl-ACP reductase</fullName>
    </submittedName>
</protein>
<reference evidence="3" key="1">
    <citation type="journal article" date="2014" name="Int. J. Syst. Evol. Microbiol.">
        <title>Complete genome sequence of Corynebacterium casei LMG S-19264T (=DSM 44701T), isolated from a smear-ripened cheese.</title>
        <authorList>
            <consortium name="US DOE Joint Genome Institute (JGI-PGF)"/>
            <person name="Walter F."/>
            <person name="Albersmeier A."/>
            <person name="Kalinowski J."/>
            <person name="Ruckert C."/>
        </authorList>
    </citation>
    <scope>NUCLEOTIDE SEQUENCE</scope>
    <source>
        <strain evidence="3">CGMCC 1.15725</strain>
    </source>
</reference>
<dbReference type="FunFam" id="3.40.50.720:FF:000084">
    <property type="entry name" value="Short-chain dehydrogenase reductase"/>
    <property type="match status" value="1"/>
</dbReference>
<organism evidence="3 4">
    <name type="scientific">Aliidongia dinghuensis</name>
    <dbReference type="NCBI Taxonomy" id="1867774"/>
    <lineage>
        <taxon>Bacteria</taxon>
        <taxon>Pseudomonadati</taxon>
        <taxon>Pseudomonadota</taxon>
        <taxon>Alphaproteobacteria</taxon>
        <taxon>Rhodospirillales</taxon>
        <taxon>Dongiaceae</taxon>
        <taxon>Aliidongia</taxon>
    </lineage>
</organism>
<feature type="domain" description="Ketoreductase" evidence="2">
    <location>
        <begin position="6"/>
        <end position="176"/>
    </location>
</feature>
<dbReference type="EMBL" id="BMJQ01000006">
    <property type="protein sequence ID" value="GGF18886.1"/>
    <property type="molecule type" value="Genomic_DNA"/>
</dbReference>
<dbReference type="InterPro" id="IPR057326">
    <property type="entry name" value="KR_dom"/>
</dbReference>
<name>A0A8J3E3U6_9PROT</name>